<protein>
    <recommendedName>
        <fullName evidence="3">RNase H type-1 domain-containing protein</fullName>
    </recommendedName>
</protein>
<gene>
    <name evidence="1" type="ORF">CR513_52562</name>
</gene>
<dbReference type="GO" id="GO:0003676">
    <property type="term" value="F:nucleic acid binding"/>
    <property type="evidence" value="ECO:0007669"/>
    <property type="project" value="InterPro"/>
</dbReference>
<keyword evidence="2" id="KW-1185">Reference proteome</keyword>
<name>A0A371EQY6_MUCPR</name>
<dbReference type="Proteomes" id="UP000257109">
    <property type="component" value="Unassembled WGS sequence"/>
</dbReference>
<dbReference type="EMBL" id="QJKJ01012539">
    <property type="protein sequence ID" value="RDX68451.1"/>
    <property type="molecule type" value="Genomic_DNA"/>
</dbReference>
<comment type="caution">
    <text evidence="1">The sequence shown here is derived from an EMBL/GenBank/DDBJ whole genome shotgun (WGS) entry which is preliminary data.</text>
</comment>
<dbReference type="OrthoDB" id="101614at2759"/>
<dbReference type="InterPro" id="IPR036397">
    <property type="entry name" value="RNaseH_sf"/>
</dbReference>
<dbReference type="PANTHER" id="PTHR48475:SF2">
    <property type="entry name" value="RIBONUCLEASE H"/>
    <property type="match status" value="1"/>
</dbReference>
<reference evidence="1" key="1">
    <citation type="submission" date="2018-05" db="EMBL/GenBank/DDBJ databases">
        <title>Draft genome of Mucuna pruriens seed.</title>
        <authorList>
            <person name="Nnadi N.E."/>
            <person name="Vos R."/>
            <person name="Hasami M.H."/>
            <person name="Devisetty U.K."/>
            <person name="Aguiy J.C."/>
        </authorList>
    </citation>
    <scope>NUCLEOTIDE SEQUENCE [LARGE SCALE GENOMIC DNA]</scope>
    <source>
        <strain evidence="1">JCA_2017</strain>
    </source>
</reference>
<feature type="non-terminal residue" evidence="1">
    <location>
        <position position="1"/>
    </location>
</feature>
<evidence type="ECO:0008006" key="3">
    <source>
        <dbReference type="Google" id="ProtNLM"/>
    </source>
</evidence>
<accession>A0A371EQY6</accession>
<evidence type="ECO:0000313" key="1">
    <source>
        <dbReference type="EMBL" id="RDX68451.1"/>
    </source>
</evidence>
<organism evidence="1 2">
    <name type="scientific">Mucuna pruriens</name>
    <name type="common">Velvet bean</name>
    <name type="synonym">Dolichos pruriens</name>
    <dbReference type="NCBI Taxonomy" id="157652"/>
    <lineage>
        <taxon>Eukaryota</taxon>
        <taxon>Viridiplantae</taxon>
        <taxon>Streptophyta</taxon>
        <taxon>Embryophyta</taxon>
        <taxon>Tracheophyta</taxon>
        <taxon>Spermatophyta</taxon>
        <taxon>Magnoliopsida</taxon>
        <taxon>eudicotyledons</taxon>
        <taxon>Gunneridae</taxon>
        <taxon>Pentapetalae</taxon>
        <taxon>rosids</taxon>
        <taxon>fabids</taxon>
        <taxon>Fabales</taxon>
        <taxon>Fabaceae</taxon>
        <taxon>Papilionoideae</taxon>
        <taxon>50 kb inversion clade</taxon>
        <taxon>NPAAA clade</taxon>
        <taxon>indigoferoid/millettioid clade</taxon>
        <taxon>Phaseoleae</taxon>
        <taxon>Mucuna</taxon>
    </lineage>
</organism>
<dbReference type="PANTHER" id="PTHR48475">
    <property type="entry name" value="RIBONUCLEASE H"/>
    <property type="match status" value="1"/>
</dbReference>
<sequence>MSFKLNFDAQVPITQLPDNLNRLGRPMPKMPTRQRNLVPICPAPEAPHVRQHPFVDGIMDTPLPKGWRGVHLNKYDGTIDTDEHLANYITQVNLFSNEHGESYMWTTLQIRWVNALRIRCHTDSQLVVEHIKGTYQVKDPLFLRYYQWARTTLQRFDKSEDQHVLYTNNSRNDTLIIQVLPSLAVDKPEIVHAEAEDHEWMTPIWNYLKHGTSPEDKTNAAKIRQMANRYLIEANHLYKRGFSTPY</sequence>
<evidence type="ECO:0000313" key="2">
    <source>
        <dbReference type="Proteomes" id="UP000257109"/>
    </source>
</evidence>
<dbReference type="Gene3D" id="3.30.420.10">
    <property type="entry name" value="Ribonuclease H-like superfamily/Ribonuclease H"/>
    <property type="match status" value="1"/>
</dbReference>
<dbReference type="AlphaFoldDB" id="A0A371EQY6"/>
<proteinExistence type="predicted"/>